<proteinExistence type="predicted"/>
<dbReference type="Proteomes" id="UP000507222">
    <property type="component" value="Unassembled WGS sequence"/>
</dbReference>
<protein>
    <submittedName>
        <fullName evidence="1">Uncharacterized protein</fullName>
    </submittedName>
</protein>
<sequence length="58" mass="6749">MLDLWSEFSSSGDEALKITSLEEETEVRIHGKFPRTRHVILEFQSLEWVASVKLLFIV</sequence>
<reference evidence="1 2" key="1">
    <citation type="submission" date="2020-05" db="EMBL/GenBank/DDBJ databases">
        <authorList>
            <person name="Campoy J."/>
            <person name="Schneeberger K."/>
            <person name="Spophaly S."/>
        </authorList>
    </citation>
    <scope>NUCLEOTIDE SEQUENCE [LARGE SCALE GENOMIC DNA]</scope>
    <source>
        <strain evidence="1">PruArmRojPasFocal</strain>
    </source>
</reference>
<evidence type="ECO:0000313" key="2">
    <source>
        <dbReference type="Proteomes" id="UP000507222"/>
    </source>
</evidence>
<evidence type="ECO:0000313" key="1">
    <source>
        <dbReference type="EMBL" id="CAB4277438.1"/>
    </source>
</evidence>
<dbReference type="AlphaFoldDB" id="A0A6J5UU02"/>
<name>A0A6J5UU02_PRUAR</name>
<organism evidence="1 2">
    <name type="scientific">Prunus armeniaca</name>
    <name type="common">Apricot</name>
    <name type="synonym">Armeniaca vulgaris</name>
    <dbReference type="NCBI Taxonomy" id="36596"/>
    <lineage>
        <taxon>Eukaryota</taxon>
        <taxon>Viridiplantae</taxon>
        <taxon>Streptophyta</taxon>
        <taxon>Embryophyta</taxon>
        <taxon>Tracheophyta</taxon>
        <taxon>Spermatophyta</taxon>
        <taxon>Magnoliopsida</taxon>
        <taxon>eudicotyledons</taxon>
        <taxon>Gunneridae</taxon>
        <taxon>Pentapetalae</taxon>
        <taxon>rosids</taxon>
        <taxon>fabids</taxon>
        <taxon>Rosales</taxon>
        <taxon>Rosaceae</taxon>
        <taxon>Amygdaloideae</taxon>
        <taxon>Amygdaleae</taxon>
        <taxon>Prunus</taxon>
    </lineage>
</organism>
<gene>
    <name evidence="1" type="ORF">CURHAP_LOCUS27153</name>
</gene>
<accession>A0A6J5UU02</accession>
<dbReference type="EMBL" id="CAEKDK010000004">
    <property type="protein sequence ID" value="CAB4277438.1"/>
    <property type="molecule type" value="Genomic_DNA"/>
</dbReference>